<feature type="region of interest" description="Disordered" evidence="1">
    <location>
        <begin position="184"/>
        <end position="216"/>
    </location>
</feature>
<feature type="region of interest" description="Disordered" evidence="1">
    <location>
        <begin position="1"/>
        <end position="65"/>
    </location>
</feature>
<protein>
    <submittedName>
        <fullName evidence="2">Uncharacterized protein</fullName>
    </submittedName>
</protein>
<dbReference type="Proteomes" id="UP000217199">
    <property type="component" value="Unassembled WGS sequence"/>
</dbReference>
<evidence type="ECO:0000313" key="2">
    <source>
        <dbReference type="EMBL" id="PAV15064.1"/>
    </source>
</evidence>
<sequence>MTSTNPIAPTELRRSTRTPKKPSVMYPDSSPTRIKRASTRNTKARRAQKRERAKERGQKRAKALTTLSKDVDMGVSTRPEGEFVSVPFDPSSVSWAENYHHPDSTCFFDNSRTGEEGLGHSTHDSLVFNLDIPYGSQNDYSEISSSILSWDATIDPSTKISIETAPNYFSSYDEDPNECRIIPYSSTPTFEVPDQAGGNSDKEANEQSPDDTPFRKFLDLYTHQSQIGGTNNN</sequence>
<gene>
    <name evidence="2" type="ORF">PNOK_0961700</name>
</gene>
<accession>A0A286U681</accession>
<feature type="compositionally biased region" description="Basic residues" evidence="1">
    <location>
        <begin position="33"/>
        <end position="49"/>
    </location>
</feature>
<dbReference type="InParanoid" id="A0A286U681"/>
<keyword evidence="3" id="KW-1185">Reference proteome</keyword>
<dbReference type="AlphaFoldDB" id="A0A286U681"/>
<evidence type="ECO:0000313" key="3">
    <source>
        <dbReference type="Proteomes" id="UP000217199"/>
    </source>
</evidence>
<evidence type="ECO:0000256" key="1">
    <source>
        <dbReference type="SAM" id="MobiDB-lite"/>
    </source>
</evidence>
<organism evidence="2 3">
    <name type="scientific">Pyrrhoderma noxium</name>
    <dbReference type="NCBI Taxonomy" id="2282107"/>
    <lineage>
        <taxon>Eukaryota</taxon>
        <taxon>Fungi</taxon>
        <taxon>Dikarya</taxon>
        <taxon>Basidiomycota</taxon>
        <taxon>Agaricomycotina</taxon>
        <taxon>Agaricomycetes</taxon>
        <taxon>Hymenochaetales</taxon>
        <taxon>Hymenochaetaceae</taxon>
        <taxon>Pyrrhoderma</taxon>
    </lineage>
</organism>
<proteinExistence type="predicted"/>
<reference evidence="2 3" key="1">
    <citation type="journal article" date="2017" name="Mol. Ecol.">
        <title>Comparative and population genomic landscape of Phellinus noxius: A hypervariable fungus causing root rot in trees.</title>
        <authorList>
            <person name="Chung C.L."/>
            <person name="Lee T.J."/>
            <person name="Akiba M."/>
            <person name="Lee H.H."/>
            <person name="Kuo T.H."/>
            <person name="Liu D."/>
            <person name="Ke H.M."/>
            <person name="Yokoi T."/>
            <person name="Roa M.B."/>
            <person name="Lu M.J."/>
            <person name="Chang Y.Y."/>
            <person name="Ann P.J."/>
            <person name="Tsai J.N."/>
            <person name="Chen C.Y."/>
            <person name="Tzean S.S."/>
            <person name="Ota Y."/>
            <person name="Hattori T."/>
            <person name="Sahashi N."/>
            <person name="Liou R.F."/>
            <person name="Kikuchi T."/>
            <person name="Tsai I.J."/>
        </authorList>
    </citation>
    <scope>NUCLEOTIDE SEQUENCE [LARGE SCALE GENOMIC DNA]</scope>
    <source>
        <strain evidence="2 3">FFPRI411160</strain>
    </source>
</reference>
<comment type="caution">
    <text evidence="2">The sequence shown here is derived from an EMBL/GenBank/DDBJ whole genome shotgun (WGS) entry which is preliminary data.</text>
</comment>
<dbReference type="EMBL" id="NBII01000011">
    <property type="protein sequence ID" value="PAV15064.1"/>
    <property type="molecule type" value="Genomic_DNA"/>
</dbReference>
<name>A0A286U681_9AGAM</name>